<dbReference type="Pfam" id="PF16015">
    <property type="entry name" value="Promethin"/>
    <property type="match status" value="1"/>
</dbReference>
<feature type="transmembrane region" description="Helical" evidence="2">
    <location>
        <begin position="75"/>
        <end position="103"/>
    </location>
</feature>
<protein>
    <submittedName>
        <fullName evidence="3">Uncharacterized protein</fullName>
    </submittedName>
</protein>
<dbReference type="AlphaFoldDB" id="A0A6A6WW97"/>
<keyword evidence="2" id="KW-0472">Membrane</keyword>
<accession>A0A6A6WW97</accession>
<organism evidence="3 4">
    <name type="scientific">Melanomma pulvis-pyrius CBS 109.77</name>
    <dbReference type="NCBI Taxonomy" id="1314802"/>
    <lineage>
        <taxon>Eukaryota</taxon>
        <taxon>Fungi</taxon>
        <taxon>Dikarya</taxon>
        <taxon>Ascomycota</taxon>
        <taxon>Pezizomycotina</taxon>
        <taxon>Dothideomycetes</taxon>
        <taxon>Pleosporomycetidae</taxon>
        <taxon>Pleosporales</taxon>
        <taxon>Melanommataceae</taxon>
        <taxon>Melanomma</taxon>
    </lineage>
</organism>
<keyword evidence="2" id="KW-0812">Transmembrane</keyword>
<evidence type="ECO:0000256" key="1">
    <source>
        <dbReference type="SAM" id="MobiDB-lite"/>
    </source>
</evidence>
<feature type="compositionally biased region" description="Basic and acidic residues" evidence="1">
    <location>
        <begin position="192"/>
        <end position="208"/>
    </location>
</feature>
<evidence type="ECO:0000256" key="2">
    <source>
        <dbReference type="SAM" id="Phobius"/>
    </source>
</evidence>
<evidence type="ECO:0000313" key="4">
    <source>
        <dbReference type="Proteomes" id="UP000799757"/>
    </source>
</evidence>
<dbReference type="EMBL" id="MU002211">
    <property type="protein sequence ID" value="KAF2788490.1"/>
    <property type="molecule type" value="Genomic_DNA"/>
</dbReference>
<dbReference type="OrthoDB" id="3928876at2759"/>
<feature type="transmembrane region" description="Helical" evidence="2">
    <location>
        <begin position="49"/>
        <end position="68"/>
    </location>
</feature>
<gene>
    <name evidence="3" type="ORF">K505DRAFT_286014</name>
</gene>
<keyword evidence="4" id="KW-1185">Reference proteome</keyword>
<feature type="region of interest" description="Disordered" evidence="1">
    <location>
        <begin position="169"/>
        <end position="262"/>
    </location>
</feature>
<dbReference type="Proteomes" id="UP000799757">
    <property type="component" value="Unassembled WGS sequence"/>
</dbReference>
<reference evidence="3" key="1">
    <citation type="journal article" date="2020" name="Stud. Mycol.">
        <title>101 Dothideomycetes genomes: a test case for predicting lifestyles and emergence of pathogens.</title>
        <authorList>
            <person name="Haridas S."/>
            <person name="Albert R."/>
            <person name="Binder M."/>
            <person name="Bloem J."/>
            <person name="Labutti K."/>
            <person name="Salamov A."/>
            <person name="Andreopoulos B."/>
            <person name="Baker S."/>
            <person name="Barry K."/>
            <person name="Bills G."/>
            <person name="Bluhm B."/>
            <person name="Cannon C."/>
            <person name="Castanera R."/>
            <person name="Culley D."/>
            <person name="Daum C."/>
            <person name="Ezra D."/>
            <person name="Gonzalez J."/>
            <person name="Henrissat B."/>
            <person name="Kuo A."/>
            <person name="Liang C."/>
            <person name="Lipzen A."/>
            <person name="Lutzoni F."/>
            <person name="Magnuson J."/>
            <person name="Mondo S."/>
            <person name="Nolan M."/>
            <person name="Ohm R."/>
            <person name="Pangilinan J."/>
            <person name="Park H.-J."/>
            <person name="Ramirez L."/>
            <person name="Alfaro M."/>
            <person name="Sun H."/>
            <person name="Tritt A."/>
            <person name="Yoshinaga Y."/>
            <person name="Zwiers L.-H."/>
            <person name="Turgeon B."/>
            <person name="Goodwin S."/>
            <person name="Spatafora J."/>
            <person name="Crous P."/>
            <person name="Grigoriev I."/>
        </authorList>
    </citation>
    <scope>NUCLEOTIDE SEQUENCE</scope>
    <source>
        <strain evidence="3">CBS 109.77</strain>
    </source>
</reference>
<feature type="transmembrane region" description="Helical" evidence="2">
    <location>
        <begin position="109"/>
        <end position="130"/>
    </location>
</feature>
<keyword evidence="2" id="KW-1133">Transmembrane helix</keyword>
<feature type="compositionally biased region" description="Polar residues" evidence="1">
    <location>
        <begin position="244"/>
        <end position="262"/>
    </location>
</feature>
<feature type="compositionally biased region" description="Low complexity" evidence="1">
    <location>
        <begin position="219"/>
        <end position="230"/>
    </location>
</feature>
<proteinExistence type="predicted"/>
<sequence>MSGILNSLQGIAASLATTFQNVLNRVLSPEQREEIWARLQQFAINNPKLAAFLLTQIALTGFPLFLFITFTVTVFLFALIAALLIGVLVAVLFTVFMVGVALLVILPTIFITTFSATFLFLWGLGGYYILKWLNHGKVPAPDGTAIGDKLNSLTGGRMGWLMDGTRKKAEDASTGVDQTPKIHGSERNGNATKEKKRDQNGSAKKEKESEDGDAPDVGKAASTAKETASKQSEGLQKRPAKLTGSATNGTGTTKSAVNGATG</sequence>
<evidence type="ECO:0000313" key="3">
    <source>
        <dbReference type="EMBL" id="KAF2788490.1"/>
    </source>
</evidence>
<name>A0A6A6WW97_9PLEO</name>